<dbReference type="InterPro" id="IPR035647">
    <property type="entry name" value="EFG_III/V"/>
</dbReference>
<dbReference type="Gene3D" id="3.30.70.240">
    <property type="match status" value="1"/>
</dbReference>
<sequence length="193" mass="21373">MLVQIIEAMSVRRGELMEMVPCQGGKQRLTFLVPSRGMLGFKPIFVNITRGEGLMYEAFKGPLGNIRKGAIVCNAEGEVTRYALFELAPRGTFFVQPGEAVYGGMIVGEHSRDDEMECNITRAKALSNVRMAHAEKKVTLPPPRLLTLEDCIGYVAGDELIEVTPDAVRLRKQELDPVKRIAAARAAAKQRRE</sequence>
<evidence type="ECO:0000259" key="1">
    <source>
        <dbReference type="Pfam" id="PF00679"/>
    </source>
</evidence>
<reference evidence="3 4" key="1">
    <citation type="submission" date="2020-02" db="EMBL/GenBank/DDBJ databases">
        <title>Draft genome sequence of Haematococcus lacustris strain NIES-144.</title>
        <authorList>
            <person name="Morimoto D."/>
            <person name="Nakagawa S."/>
            <person name="Yoshida T."/>
            <person name="Sawayama S."/>
        </authorList>
    </citation>
    <scope>NUCLEOTIDE SEQUENCE [LARGE SCALE GENOMIC DNA]</scope>
    <source>
        <strain evidence="3 4">NIES-144</strain>
    </source>
</reference>
<evidence type="ECO:0000259" key="2">
    <source>
        <dbReference type="Pfam" id="PF21018"/>
    </source>
</evidence>
<keyword evidence="4" id="KW-1185">Reference proteome</keyword>
<proteinExistence type="predicted"/>
<evidence type="ECO:0000313" key="3">
    <source>
        <dbReference type="EMBL" id="GFH15707.1"/>
    </source>
</evidence>
<dbReference type="AlphaFoldDB" id="A0A699YZM4"/>
<dbReference type="SUPFAM" id="SSF54980">
    <property type="entry name" value="EF-G C-terminal domain-like"/>
    <property type="match status" value="1"/>
</dbReference>
<dbReference type="Pfam" id="PF21018">
    <property type="entry name" value="BipA_C"/>
    <property type="match status" value="1"/>
</dbReference>
<name>A0A699YZM4_HAELA</name>
<feature type="domain" description="TypA/BipA C-terminal" evidence="2">
    <location>
        <begin position="68"/>
        <end position="176"/>
    </location>
</feature>
<protein>
    <submittedName>
        <fullName evidence="3">Tr-type G domain-containing protein</fullName>
    </submittedName>
</protein>
<dbReference type="InterPro" id="IPR042116">
    <property type="entry name" value="TypA/BipA_C"/>
</dbReference>
<dbReference type="InterPro" id="IPR048876">
    <property type="entry name" value="BipA_C"/>
</dbReference>
<gene>
    <name evidence="3" type="ORF">HaLaN_11985</name>
</gene>
<dbReference type="EMBL" id="BLLF01000888">
    <property type="protein sequence ID" value="GFH15707.1"/>
    <property type="molecule type" value="Genomic_DNA"/>
</dbReference>
<organism evidence="3 4">
    <name type="scientific">Haematococcus lacustris</name>
    <name type="common">Green alga</name>
    <name type="synonym">Haematococcus pluvialis</name>
    <dbReference type="NCBI Taxonomy" id="44745"/>
    <lineage>
        <taxon>Eukaryota</taxon>
        <taxon>Viridiplantae</taxon>
        <taxon>Chlorophyta</taxon>
        <taxon>core chlorophytes</taxon>
        <taxon>Chlorophyceae</taxon>
        <taxon>CS clade</taxon>
        <taxon>Chlamydomonadales</taxon>
        <taxon>Haematococcaceae</taxon>
        <taxon>Haematococcus</taxon>
    </lineage>
</organism>
<dbReference type="InterPro" id="IPR000640">
    <property type="entry name" value="EFG_V-like"/>
</dbReference>
<comment type="caution">
    <text evidence="3">The sequence shown here is derived from an EMBL/GenBank/DDBJ whole genome shotgun (WGS) entry which is preliminary data.</text>
</comment>
<dbReference type="Pfam" id="PF00679">
    <property type="entry name" value="EFG_C"/>
    <property type="match status" value="1"/>
</dbReference>
<dbReference type="Proteomes" id="UP000485058">
    <property type="component" value="Unassembled WGS sequence"/>
</dbReference>
<evidence type="ECO:0000313" key="4">
    <source>
        <dbReference type="Proteomes" id="UP000485058"/>
    </source>
</evidence>
<accession>A0A699YZM4</accession>
<dbReference type="Gene3D" id="2.40.50.250">
    <property type="entry name" value="bipa protein"/>
    <property type="match status" value="1"/>
</dbReference>
<dbReference type="Gene3D" id="3.30.70.870">
    <property type="entry name" value="Elongation Factor G (Translational Gtpase), domain 3"/>
    <property type="match status" value="1"/>
</dbReference>
<feature type="domain" description="Elongation factor EFG" evidence="1">
    <location>
        <begin position="4"/>
        <end position="60"/>
    </location>
</feature>
<feature type="non-terminal residue" evidence="3">
    <location>
        <position position="1"/>
    </location>
</feature>